<dbReference type="InterPro" id="IPR002372">
    <property type="entry name" value="PQQ_rpt_dom"/>
</dbReference>
<feature type="domain" description="Pyrrolo-quinoline quinone repeat" evidence="1">
    <location>
        <begin position="118"/>
        <end position="279"/>
    </location>
</feature>
<organism evidence="2 3">
    <name type="scientific">Stieleria bergensis</name>
    <dbReference type="NCBI Taxonomy" id="2528025"/>
    <lineage>
        <taxon>Bacteria</taxon>
        <taxon>Pseudomonadati</taxon>
        <taxon>Planctomycetota</taxon>
        <taxon>Planctomycetia</taxon>
        <taxon>Pirellulales</taxon>
        <taxon>Pirellulaceae</taxon>
        <taxon>Stieleria</taxon>
    </lineage>
</organism>
<keyword evidence="3" id="KW-1185">Reference proteome</keyword>
<name>A0A517SV63_9BACT</name>
<dbReference type="RefSeq" id="WP_145272226.1">
    <property type="nucleotide sequence ID" value="NZ_CP036272.1"/>
</dbReference>
<dbReference type="PANTHER" id="PTHR34512:SF30">
    <property type="entry name" value="OUTER MEMBRANE PROTEIN ASSEMBLY FACTOR BAMB"/>
    <property type="match status" value="1"/>
</dbReference>
<dbReference type="Pfam" id="PF13360">
    <property type="entry name" value="PQQ_2"/>
    <property type="match status" value="2"/>
</dbReference>
<dbReference type="Gene3D" id="2.130.10.10">
    <property type="entry name" value="YVTN repeat-like/Quinoprotein amine dehydrogenase"/>
    <property type="match status" value="2"/>
</dbReference>
<dbReference type="PANTHER" id="PTHR34512">
    <property type="entry name" value="CELL SURFACE PROTEIN"/>
    <property type="match status" value="1"/>
</dbReference>
<dbReference type="SUPFAM" id="SSF50998">
    <property type="entry name" value="Quinoprotein alcohol dehydrogenase-like"/>
    <property type="match status" value="1"/>
</dbReference>
<evidence type="ECO:0000313" key="2">
    <source>
        <dbReference type="EMBL" id="QDT60009.1"/>
    </source>
</evidence>
<dbReference type="OrthoDB" id="244732at2"/>
<feature type="domain" description="Pyrrolo-quinoline quinone repeat" evidence="1">
    <location>
        <begin position="333"/>
        <end position="403"/>
    </location>
</feature>
<dbReference type="InterPro" id="IPR015943">
    <property type="entry name" value="WD40/YVTN_repeat-like_dom_sf"/>
</dbReference>
<evidence type="ECO:0000259" key="1">
    <source>
        <dbReference type="Pfam" id="PF13360"/>
    </source>
</evidence>
<dbReference type="InterPro" id="IPR011047">
    <property type="entry name" value="Quinoprotein_ADH-like_sf"/>
</dbReference>
<evidence type="ECO:0000313" key="3">
    <source>
        <dbReference type="Proteomes" id="UP000315003"/>
    </source>
</evidence>
<dbReference type="InterPro" id="IPR018391">
    <property type="entry name" value="PQQ_b-propeller_rpt"/>
</dbReference>
<reference evidence="2 3" key="1">
    <citation type="submission" date="2019-02" db="EMBL/GenBank/DDBJ databases">
        <title>Deep-cultivation of Planctomycetes and their phenomic and genomic characterization uncovers novel biology.</title>
        <authorList>
            <person name="Wiegand S."/>
            <person name="Jogler M."/>
            <person name="Boedeker C."/>
            <person name="Pinto D."/>
            <person name="Vollmers J."/>
            <person name="Rivas-Marin E."/>
            <person name="Kohn T."/>
            <person name="Peeters S.H."/>
            <person name="Heuer A."/>
            <person name="Rast P."/>
            <person name="Oberbeckmann S."/>
            <person name="Bunk B."/>
            <person name="Jeske O."/>
            <person name="Meyerdierks A."/>
            <person name="Storesund J.E."/>
            <person name="Kallscheuer N."/>
            <person name="Luecker S."/>
            <person name="Lage O.M."/>
            <person name="Pohl T."/>
            <person name="Merkel B.J."/>
            <person name="Hornburger P."/>
            <person name="Mueller R.-W."/>
            <person name="Bruemmer F."/>
            <person name="Labrenz M."/>
            <person name="Spormann A.M."/>
            <person name="Op den Camp H."/>
            <person name="Overmann J."/>
            <person name="Amann R."/>
            <person name="Jetten M.S.M."/>
            <person name="Mascher T."/>
            <person name="Medema M.H."/>
            <person name="Devos D.P."/>
            <person name="Kaster A.-K."/>
            <person name="Ovreas L."/>
            <person name="Rohde M."/>
            <person name="Galperin M.Y."/>
            <person name="Jogler C."/>
        </authorList>
    </citation>
    <scope>NUCLEOTIDE SEQUENCE [LARGE SCALE GENOMIC DNA]</scope>
    <source>
        <strain evidence="2 3">SV_7m_r</strain>
    </source>
</reference>
<sequence length="448" mass="47625">MFRQSVGRIAVLLSLASIGSQLPLQDSSAGEPTQFRGPTGNGVYPDSLPVKWGADKGVKWSVDVPGGGWSAPIELGNTIILTTAVSDDGDRPKGFGDGVRSMGAFYLTPKPSKPLDFQVLCLEASTGKTRWASSVVKQIPPHKIHPSNSYATESPVTDGKTIVVSFASIGVVAALDASGKTLWQRDLGAFSTGNNFGTGSSLAIEKNLVFVQSDNEEKSFVTALDLATGNEVWRDSRDSRTSWSSPVIWRHTDRTELIVCGSGTVTSYQPQSGEKLWTLTGMGGSFSASPTFDNERLYLGQSGRNSRGPLIAIKANASGELTVNSTPEQGVAWIAEKAAPGMCSPVVSQGRVYVLSRGIIHCYDAASGNLVYRERLPDASRVTSSLWAVGDRIFALNEAGQTLVVKAGDEFELAGTNTIDGLYWSTPSPASSTLLLRSADKLHCVSSQ</sequence>
<dbReference type="AlphaFoldDB" id="A0A517SV63"/>
<proteinExistence type="predicted"/>
<accession>A0A517SV63</accession>
<dbReference type="SMART" id="SM00564">
    <property type="entry name" value="PQQ"/>
    <property type="match status" value="3"/>
</dbReference>
<protein>
    <submittedName>
        <fullName evidence="2">Outer membrane biogenesis protein BamB</fullName>
    </submittedName>
</protein>
<dbReference type="Proteomes" id="UP000315003">
    <property type="component" value="Chromosome"/>
</dbReference>
<gene>
    <name evidence="2" type="ORF">SV7mr_25250</name>
</gene>
<dbReference type="EMBL" id="CP036272">
    <property type="protein sequence ID" value="QDT60009.1"/>
    <property type="molecule type" value="Genomic_DNA"/>
</dbReference>